<dbReference type="AlphaFoldDB" id="A0A174HMD2"/>
<dbReference type="EMBL" id="CYZE01000011">
    <property type="protein sequence ID" value="CUO76112.1"/>
    <property type="molecule type" value="Genomic_DNA"/>
</dbReference>
<proteinExistence type="predicted"/>
<dbReference type="InterPro" id="IPR052024">
    <property type="entry name" value="Methanogen_methyltrans"/>
</dbReference>
<feature type="domain" description="Uroporphyrinogen decarboxylase (URO-D)" evidence="1">
    <location>
        <begin position="62"/>
        <end position="318"/>
    </location>
</feature>
<dbReference type="Gene3D" id="3.20.20.210">
    <property type="match status" value="1"/>
</dbReference>
<sequence>MTKRERVITAIQGGEADYVPTGFSLHFPAERAFGKEAVTSHLEFFERTDTDILKIMNENLVPDIGEIRVPEDWNKIPSYSLKDTFMQDQIHLVDEILQKCDPSAFRLGTIHGICASAIHPIEARYGYEAVRELFCTHIRENKKPVIEAFKRITDGMCQLSQKYIEMGLDGVYYAALGGEKHYFTDDEFAECIEPYDKQILRAVKEADGYTFLHMCKNNLNMNRYAAYGDLADVVNWGVYETGFSLEEGRQLFPNAAVMGGLANRSGVMVDGTGEQLAEAAKKVVMDFGKKGFIMGADCTLPTEIPYERIKIIVDAVRSI</sequence>
<dbReference type="Proteomes" id="UP000095651">
    <property type="component" value="Unassembled WGS sequence"/>
</dbReference>
<name>A0A174HMD2_9FIRM</name>
<dbReference type="RefSeq" id="WP_055657670.1">
    <property type="nucleotide sequence ID" value="NZ_CABIXC010000011.1"/>
</dbReference>
<reference evidence="2 3" key="1">
    <citation type="submission" date="2015-09" db="EMBL/GenBank/DDBJ databases">
        <authorList>
            <consortium name="Pathogen Informatics"/>
        </authorList>
    </citation>
    <scope>NUCLEOTIDE SEQUENCE [LARGE SCALE GENOMIC DNA]</scope>
    <source>
        <strain evidence="2 3">2789STDY5608850</strain>
    </source>
</reference>
<accession>A0A174HMD2</accession>
<evidence type="ECO:0000259" key="1">
    <source>
        <dbReference type="Pfam" id="PF01208"/>
    </source>
</evidence>
<evidence type="ECO:0000313" key="2">
    <source>
        <dbReference type="EMBL" id="CUO76112.1"/>
    </source>
</evidence>
<dbReference type="GO" id="GO:0006779">
    <property type="term" value="P:porphyrin-containing compound biosynthetic process"/>
    <property type="evidence" value="ECO:0007669"/>
    <property type="project" value="InterPro"/>
</dbReference>
<dbReference type="GO" id="GO:0004853">
    <property type="term" value="F:uroporphyrinogen decarboxylase activity"/>
    <property type="evidence" value="ECO:0007669"/>
    <property type="project" value="InterPro"/>
</dbReference>
<dbReference type="InterPro" id="IPR000257">
    <property type="entry name" value="Uroporphyrinogen_deCOase"/>
</dbReference>
<dbReference type="Pfam" id="PF01208">
    <property type="entry name" value="URO-D"/>
    <property type="match status" value="1"/>
</dbReference>
<gene>
    <name evidence="2" type="ORF">ERS852407_03867</name>
</gene>
<dbReference type="PANTHER" id="PTHR47099">
    <property type="entry name" value="METHYLCOBAMIDE:COM METHYLTRANSFERASE MTBA"/>
    <property type="match status" value="1"/>
</dbReference>
<protein>
    <submittedName>
        <fullName evidence="2">Uroporphyrinogen-III decarboxylase-like protein</fullName>
    </submittedName>
</protein>
<evidence type="ECO:0000313" key="3">
    <source>
        <dbReference type="Proteomes" id="UP000095651"/>
    </source>
</evidence>
<dbReference type="SUPFAM" id="SSF51726">
    <property type="entry name" value="UROD/MetE-like"/>
    <property type="match status" value="1"/>
</dbReference>
<organism evidence="2 3">
    <name type="scientific">Hungatella hathewayi</name>
    <dbReference type="NCBI Taxonomy" id="154046"/>
    <lineage>
        <taxon>Bacteria</taxon>
        <taxon>Bacillati</taxon>
        <taxon>Bacillota</taxon>
        <taxon>Clostridia</taxon>
        <taxon>Lachnospirales</taxon>
        <taxon>Lachnospiraceae</taxon>
        <taxon>Hungatella</taxon>
    </lineage>
</organism>
<dbReference type="PANTHER" id="PTHR47099:SF1">
    <property type="entry name" value="METHYLCOBAMIDE:COM METHYLTRANSFERASE MTBA"/>
    <property type="match status" value="1"/>
</dbReference>
<dbReference type="InterPro" id="IPR038071">
    <property type="entry name" value="UROD/MetE-like_sf"/>
</dbReference>